<dbReference type="PROSITE" id="PS51892">
    <property type="entry name" value="SUBTILASE"/>
    <property type="match status" value="1"/>
</dbReference>
<keyword evidence="11 17" id="KW-1133">Transmembrane helix</keyword>
<evidence type="ECO:0000256" key="2">
    <source>
        <dbReference type="ARBA" id="ARBA00005325"/>
    </source>
</evidence>
<keyword evidence="4" id="KW-0121">Carboxypeptidase</keyword>
<keyword evidence="6 17" id="KW-0812">Transmembrane</keyword>
<keyword evidence="7" id="KW-0732">Signal</keyword>
<evidence type="ECO:0000256" key="6">
    <source>
        <dbReference type="ARBA" id="ARBA00022692"/>
    </source>
</evidence>
<feature type="active site" description="Charge relay system" evidence="15">
    <location>
        <position position="924"/>
    </location>
</feature>
<comment type="similarity">
    <text evidence="2">Belongs to the peptidase S8 family. Furin subfamily.</text>
</comment>
<dbReference type="GO" id="GO:0000139">
    <property type="term" value="C:Golgi membrane"/>
    <property type="evidence" value="ECO:0007669"/>
    <property type="project" value="TreeGrafter"/>
</dbReference>
<feature type="active site" description="Charge relay system" evidence="15">
    <location>
        <position position="1096"/>
    </location>
</feature>
<evidence type="ECO:0000313" key="19">
    <source>
        <dbReference type="EMBL" id="KIM30991.1"/>
    </source>
</evidence>
<evidence type="ECO:0000256" key="14">
    <source>
        <dbReference type="ARBA" id="ARBA00023180"/>
    </source>
</evidence>
<dbReference type="SUPFAM" id="SSF49785">
    <property type="entry name" value="Galactose-binding domain-like"/>
    <property type="match status" value="1"/>
</dbReference>
<gene>
    <name evidence="19" type="ORF">M408DRAFT_7411</name>
</gene>
<evidence type="ECO:0000256" key="16">
    <source>
        <dbReference type="SAM" id="MobiDB-lite"/>
    </source>
</evidence>
<keyword evidence="5 15" id="KW-0645">Protease</keyword>
<evidence type="ECO:0000256" key="5">
    <source>
        <dbReference type="ARBA" id="ARBA00022670"/>
    </source>
</evidence>
<dbReference type="OrthoDB" id="300641at2759"/>
<keyword evidence="20" id="KW-1185">Reference proteome</keyword>
<organism evidence="19 20">
    <name type="scientific">Serendipita vermifera MAFF 305830</name>
    <dbReference type="NCBI Taxonomy" id="933852"/>
    <lineage>
        <taxon>Eukaryota</taxon>
        <taxon>Fungi</taxon>
        <taxon>Dikarya</taxon>
        <taxon>Basidiomycota</taxon>
        <taxon>Agaricomycotina</taxon>
        <taxon>Agaricomycetes</taxon>
        <taxon>Sebacinales</taxon>
        <taxon>Serendipitaceae</taxon>
        <taxon>Serendipita</taxon>
    </lineage>
</organism>
<dbReference type="InterPro" id="IPR001563">
    <property type="entry name" value="Peptidase_S10"/>
</dbReference>
<dbReference type="Gene3D" id="3.40.50.1820">
    <property type="entry name" value="alpha/beta hydrolase"/>
    <property type="match status" value="1"/>
</dbReference>
<evidence type="ECO:0000256" key="1">
    <source>
        <dbReference type="ARBA" id="ARBA00004370"/>
    </source>
</evidence>
<dbReference type="Pfam" id="PF01483">
    <property type="entry name" value="P_proprotein"/>
    <property type="match status" value="1"/>
</dbReference>
<evidence type="ECO:0000256" key="7">
    <source>
        <dbReference type="ARBA" id="ARBA00022729"/>
    </source>
</evidence>
<dbReference type="InterPro" id="IPR000209">
    <property type="entry name" value="Peptidase_S8/S53_dom"/>
</dbReference>
<keyword evidence="8 15" id="KW-0378">Hydrolase</keyword>
<dbReference type="InterPro" id="IPR029058">
    <property type="entry name" value="AB_hydrolase_fold"/>
</dbReference>
<dbReference type="GO" id="GO:0004252">
    <property type="term" value="F:serine-type endopeptidase activity"/>
    <property type="evidence" value="ECO:0007669"/>
    <property type="project" value="UniProtKB-UniRule"/>
</dbReference>
<evidence type="ECO:0000256" key="8">
    <source>
        <dbReference type="ARBA" id="ARBA00022801"/>
    </source>
</evidence>
<evidence type="ECO:0000256" key="10">
    <source>
        <dbReference type="ARBA" id="ARBA00022837"/>
    </source>
</evidence>
<evidence type="ECO:0000256" key="3">
    <source>
        <dbReference type="ARBA" id="ARBA00009431"/>
    </source>
</evidence>
<dbReference type="FunFam" id="3.40.50.200:FF:000005">
    <property type="entry name" value="Proprotein convertase subtilisin/kexin type 7"/>
    <property type="match status" value="1"/>
</dbReference>
<dbReference type="PANTHER" id="PTHR42884">
    <property type="entry name" value="PROPROTEIN CONVERTASE SUBTILISIN/KEXIN-RELATED"/>
    <property type="match status" value="1"/>
</dbReference>
<keyword evidence="10" id="KW-0106">Calcium</keyword>
<feature type="region of interest" description="Disordered" evidence="16">
    <location>
        <begin position="1428"/>
        <end position="1572"/>
    </location>
</feature>
<evidence type="ECO:0000256" key="11">
    <source>
        <dbReference type="ARBA" id="ARBA00022989"/>
    </source>
</evidence>
<evidence type="ECO:0000256" key="13">
    <source>
        <dbReference type="ARBA" id="ARBA00023145"/>
    </source>
</evidence>
<feature type="active site" description="Charge relay system" evidence="15">
    <location>
        <position position="886"/>
    </location>
</feature>
<feature type="compositionally biased region" description="Basic and acidic residues" evidence="16">
    <location>
        <begin position="1562"/>
        <end position="1572"/>
    </location>
</feature>
<dbReference type="GO" id="GO:0004185">
    <property type="term" value="F:serine-type carboxypeptidase activity"/>
    <property type="evidence" value="ECO:0007669"/>
    <property type="project" value="InterPro"/>
</dbReference>
<dbReference type="EMBL" id="KN824283">
    <property type="protein sequence ID" value="KIM30991.1"/>
    <property type="molecule type" value="Genomic_DNA"/>
</dbReference>
<evidence type="ECO:0000259" key="18">
    <source>
        <dbReference type="PROSITE" id="PS51829"/>
    </source>
</evidence>
<feature type="region of interest" description="Disordered" evidence="16">
    <location>
        <begin position="666"/>
        <end position="703"/>
    </location>
</feature>
<keyword evidence="12 17" id="KW-0472">Membrane</keyword>
<dbReference type="InterPro" id="IPR023828">
    <property type="entry name" value="Peptidase_S8_Ser-AS"/>
</dbReference>
<keyword evidence="14" id="KW-0325">Glycoprotein</keyword>
<evidence type="ECO:0000256" key="15">
    <source>
        <dbReference type="PROSITE-ProRule" id="PRU01240"/>
    </source>
</evidence>
<sequence length="1572" mass="171395">MANECRRRRRTSVPLLVGSTGVQDIQVSANVLEFTWESSPLTDTPQTPYGVDWQTYFRVNNPHIAVDGLPRIFSGSLSVNRTGHANNTLFFVAFEKEEGSLTAGDGERSNDPWMIYIAGGATGPAIVNMGGDGLSFSQNPYAWNKLVDMVYVDQPVGVGFSTVDRTGYIKDEDQMGEDFVNFLRNLVQVFPSFKKRPLYLLGESYGGVFVPYISKTIFSQPSAPVNLAKIVIGEGAVSPPEVYAQYPILGVMQSYPQLVGFDPSTYEYFVEQYNLCGYNMTLQYPAPNPYPTMTNPYSDALTCESSRKRMISPDRQLRGLLAIYDHISTKGSVTIDGIRLTKRQSNTSPGLTPTGRINPDWQCNIRDELMTYAMSTLAPWTDFRNGTGFLFILNNVFDSILNHQFPDPTIYFNTAAVRAEYHAPEKEWSGLIAYPFNSTWCSETWGNFGDPSIKPNVFLSDLAAKVPIVFFSGAGDANVGHRGTELTIQNTTFGGIRGFTVRPSTPFSDSDGNLAGIIHSERNVTYALFKDAGHGVAYFKPNAEFVVGTNQTGTLDPVGSSVIGGEHTEYMKGILTGSAVYTGVGTTQGTYTWPESVWNAWNSYIATRTAADIPVVTGTVLLQMQNIVLGKVNILHFRSEEWVMGGESRLREVNLQSEQTFRIYHKFSPGNGETSRGKGIGDCETNGNSKREDSWNRPGPSQPTMRLSHLLLPLSLVLQASSRPSRKTYDTHDYYVIHHNPAHGHSPQDSAAALGAEFVEQVGELKDHYVVRAKKSPSSSLDRRSPEAASGDAIVASFHNLKRSEEPIAHSIRSLLPQTLRQRVKRAPIPSFPELAEIESSLDIHDPIFSSQWHIVNKEFPEHMMNVTGLWKEGVTGKGVISALIDDGLDYESEDLKANFYAAGSYDFNDHEPLPKPKLADDRHGTRCAGEIAAAKNDVCGVGLAYESKVAGLRILSGPISDVDESAALNYGFQENAIYSCSWGPPDSGRHMEGPNLLIQKAVLNGINKGRGGKGSIFVFASGNGGDAGDACNFDGYTNSIYSVTVGAIDHRGLHPSYSEACAANMVVAYSSGSGKHISTTDVGPKTCSHYHGGTSAAAPLAVGVFALALDVRPDLTWRDIQHLCVYSAAKINPEDPDWEVTASGRPFSYKYGYGKLDAYAYVTMARTWNRVKPQVWMEVETIELKDAAMVGKHMTGGEPIVAGGVSSSTVVTRDMLEEWNFEKLEHITVQVWIRHTRRGDVEVELISPAGIKSVLATPRRYDSVKTGFVGWKFMTIKHWDENPVGKWTIRVKDQNNTEKGYFLGWSMTMWGSAIDASLAEEYELTDEHLNLKPHPSVSAGQTKHHPKPTAHLPEDHAGTTTPTATPTPEPPDSPDAAGAGLFHKIKKLLSDQLWLVGAFGVVIIFGASAGLFFWLRKRRSRRARSAYAPLPGDNMPMRSLDRGGSPAGPGAPGSDERGPGGTRELYEAFGVGSDDEDERDADEHSALTGGAGRYGPNAAPATYHDGFLDDNGLTSARTASAPYRDNVPEVGAVASVTQATTAPPHRAGSDGSGDGSWQDAAADHEAAPLRP</sequence>
<dbReference type="SUPFAM" id="SSF53474">
    <property type="entry name" value="alpha/beta-Hydrolases"/>
    <property type="match status" value="1"/>
</dbReference>
<dbReference type="HOGENOM" id="CLU_245453_0_0_1"/>
<dbReference type="Proteomes" id="UP000054097">
    <property type="component" value="Unassembled WGS sequence"/>
</dbReference>
<dbReference type="Pfam" id="PF00450">
    <property type="entry name" value="Peptidase_S10"/>
    <property type="match status" value="1"/>
</dbReference>
<dbReference type="PROSITE" id="PS51829">
    <property type="entry name" value="P_HOMO_B"/>
    <property type="match status" value="1"/>
</dbReference>
<dbReference type="Pfam" id="PF00082">
    <property type="entry name" value="Peptidase_S8"/>
    <property type="match status" value="1"/>
</dbReference>
<evidence type="ECO:0000256" key="4">
    <source>
        <dbReference type="ARBA" id="ARBA00022645"/>
    </source>
</evidence>
<comment type="similarity">
    <text evidence="3">Belongs to the peptidase S10 family.</text>
</comment>
<dbReference type="FunFam" id="2.60.120.260:FF:000026">
    <property type="entry name" value="proprotein convertase subtilisin/kexin type 7"/>
    <property type="match status" value="1"/>
</dbReference>
<keyword evidence="9 15" id="KW-0720">Serine protease</keyword>
<dbReference type="GO" id="GO:0007323">
    <property type="term" value="P:peptide pheromone maturation"/>
    <property type="evidence" value="ECO:0007669"/>
    <property type="project" value="UniProtKB-ARBA"/>
</dbReference>
<dbReference type="InterPro" id="IPR036852">
    <property type="entry name" value="Peptidase_S8/S53_dom_sf"/>
</dbReference>
<dbReference type="PROSITE" id="PS00138">
    <property type="entry name" value="SUBTILASE_SER"/>
    <property type="match status" value="1"/>
</dbReference>
<evidence type="ECO:0000256" key="12">
    <source>
        <dbReference type="ARBA" id="ARBA00023136"/>
    </source>
</evidence>
<dbReference type="CDD" id="cd04059">
    <property type="entry name" value="Peptidases_S8_Protein_convertases_Kexins_Furin-like"/>
    <property type="match status" value="1"/>
</dbReference>
<evidence type="ECO:0000256" key="9">
    <source>
        <dbReference type="ARBA" id="ARBA00022825"/>
    </source>
</evidence>
<dbReference type="InterPro" id="IPR018202">
    <property type="entry name" value="Ser_caboxypep_ser_AS"/>
</dbReference>
<dbReference type="Gene3D" id="3.40.50.200">
    <property type="entry name" value="Peptidase S8/S53 domain"/>
    <property type="match status" value="1"/>
</dbReference>
<evidence type="ECO:0000313" key="20">
    <source>
        <dbReference type="Proteomes" id="UP000054097"/>
    </source>
</evidence>
<accession>A0A0C3BHM8</accession>
<dbReference type="PRINTS" id="PR00724">
    <property type="entry name" value="CRBOXYPTASEC"/>
</dbReference>
<dbReference type="PANTHER" id="PTHR42884:SF14">
    <property type="entry name" value="NEUROENDOCRINE CONVERTASE 1"/>
    <property type="match status" value="1"/>
</dbReference>
<dbReference type="Gene3D" id="2.60.120.260">
    <property type="entry name" value="Galactose-binding domain-like"/>
    <property type="match status" value="1"/>
</dbReference>
<dbReference type="InterPro" id="IPR002884">
    <property type="entry name" value="P_dom"/>
</dbReference>
<dbReference type="STRING" id="933852.A0A0C3BHM8"/>
<proteinExistence type="inferred from homology"/>
<keyword evidence="13" id="KW-0865">Zymogen</keyword>
<name>A0A0C3BHM8_SERVB</name>
<dbReference type="PROSITE" id="PS00131">
    <property type="entry name" value="CARBOXYPEPT_SER_SER"/>
    <property type="match status" value="1"/>
</dbReference>
<reference evidence="19 20" key="1">
    <citation type="submission" date="2014-04" db="EMBL/GenBank/DDBJ databases">
        <authorList>
            <consortium name="DOE Joint Genome Institute"/>
            <person name="Kuo A."/>
            <person name="Zuccaro A."/>
            <person name="Kohler A."/>
            <person name="Nagy L.G."/>
            <person name="Floudas D."/>
            <person name="Copeland A."/>
            <person name="Barry K.W."/>
            <person name="Cichocki N."/>
            <person name="Veneault-Fourrey C."/>
            <person name="LaButti K."/>
            <person name="Lindquist E.A."/>
            <person name="Lipzen A."/>
            <person name="Lundell T."/>
            <person name="Morin E."/>
            <person name="Murat C."/>
            <person name="Sun H."/>
            <person name="Tunlid A."/>
            <person name="Henrissat B."/>
            <person name="Grigoriev I.V."/>
            <person name="Hibbett D.S."/>
            <person name="Martin F."/>
            <person name="Nordberg H.P."/>
            <person name="Cantor M.N."/>
            <person name="Hua S.X."/>
        </authorList>
    </citation>
    <scope>NUCLEOTIDE SEQUENCE [LARGE SCALE GENOMIC DNA]</scope>
    <source>
        <strain evidence="19 20">MAFF 305830</strain>
    </source>
</reference>
<dbReference type="SUPFAM" id="SSF52743">
    <property type="entry name" value="Subtilisin-like"/>
    <property type="match status" value="1"/>
</dbReference>
<dbReference type="GO" id="GO:0005802">
    <property type="term" value="C:trans-Golgi network"/>
    <property type="evidence" value="ECO:0007669"/>
    <property type="project" value="TreeGrafter"/>
</dbReference>
<dbReference type="PROSITE" id="PS00137">
    <property type="entry name" value="SUBTILASE_HIS"/>
    <property type="match status" value="1"/>
</dbReference>
<comment type="subcellular location">
    <subcellularLocation>
        <location evidence="1">Membrane</location>
    </subcellularLocation>
</comment>
<dbReference type="InterPro" id="IPR034182">
    <property type="entry name" value="Kexin/furin"/>
</dbReference>
<protein>
    <recommendedName>
        <fullName evidence="18">P/Homo B domain-containing protein</fullName>
    </recommendedName>
</protein>
<feature type="domain" description="P/Homo B" evidence="18">
    <location>
        <begin position="1172"/>
        <end position="1316"/>
    </location>
</feature>
<feature type="region of interest" description="Disordered" evidence="16">
    <location>
        <begin position="1332"/>
        <end position="1379"/>
    </location>
</feature>
<evidence type="ECO:0000256" key="17">
    <source>
        <dbReference type="SAM" id="Phobius"/>
    </source>
</evidence>
<dbReference type="InterPro" id="IPR022398">
    <property type="entry name" value="Peptidase_S8_His-AS"/>
</dbReference>
<feature type="transmembrane region" description="Helical" evidence="17">
    <location>
        <begin position="1394"/>
        <end position="1416"/>
    </location>
</feature>
<reference evidence="20" key="2">
    <citation type="submission" date="2015-01" db="EMBL/GenBank/DDBJ databases">
        <title>Evolutionary Origins and Diversification of the Mycorrhizal Mutualists.</title>
        <authorList>
            <consortium name="DOE Joint Genome Institute"/>
            <consortium name="Mycorrhizal Genomics Consortium"/>
            <person name="Kohler A."/>
            <person name="Kuo A."/>
            <person name="Nagy L.G."/>
            <person name="Floudas D."/>
            <person name="Copeland A."/>
            <person name="Barry K.W."/>
            <person name="Cichocki N."/>
            <person name="Veneault-Fourrey C."/>
            <person name="LaButti K."/>
            <person name="Lindquist E.A."/>
            <person name="Lipzen A."/>
            <person name="Lundell T."/>
            <person name="Morin E."/>
            <person name="Murat C."/>
            <person name="Riley R."/>
            <person name="Ohm R."/>
            <person name="Sun H."/>
            <person name="Tunlid A."/>
            <person name="Henrissat B."/>
            <person name="Grigoriev I.V."/>
            <person name="Hibbett D.S."/>
            <person name="Martin F."/>
        </authorList>
    </citation>
    <scope>NUCLEOTIDE SEQUENCE [LARGE SCALE GENOMIC DNA]</scope>
    <source>
        <strain evidence="20">MAFF 305830</strain>
    </source>
</reference>
<dbReference type="GO" id="GO:0016485">
    <property type="term" value="P:protein processing"/>
    <property type="evidence" value="ECO:0007669"/>
    <property type="project" value="TreeGrafter"/>
</dbReference>
<dbReference type="InterPro" id="IPR008979">
    <property type="entry name" value="Galactose-bd-like_sf"/>
</dbReference>